<reference evidence="2 3" key="1">
    <citation type="submission" date="2019-03" db="EMBL/GenBank/DDBJ databases">
        <title>Genomic Encyclopedia of Type Strains, Phase IV (KMG-IV): sequencing the most valuable type-strain genomes for metagenomic binning, comparative biology and taxonomic classification.</title>
        <authorList>
            <person name="Goeker M."/>
        </authorList>
    </citation>
    <scope>NUCLEOTIDE SEQUENCE [LARGE SCALE GENOMIC DNA]</scope>
    <source>
        <strain evidence="2 3">DSM 21944</strain>
    </source>
</reference>
<keyword evidence="2" id="KW-0489">Methyltransferase</keyword>
<organism evidence="2 3">
    <name type="scientific">Pseudofulvimonas gallinarii</name>
    <dbReference type="NCBI Taxonomy" id="634155"/>
    <lineage>
        <taxon>Bacteria</taxon>
        <taxon>Pseudomonadati</taxon>
        <taxon>Pseudomonadota</taxon>
        <taxon>Gammaproteobacteria</taxon>
        <taxon>Lysobacterales</taxon>
        <taxon>Rhodanobacteraceae</taxon>
        <taxon>Pseudofulvimonas</taxon>
    </lineage>
</organism>
<keyword evidence="2" id="KW-0808">Transferase</keyword>
<dbReference type="AlphaFoldDB" id="A0A4R3LNK4"/>
<dbReference type="Gene3D" id="3.40.50.150">
    <property type="entry name" value="Vaccinia Virus protein VP39"/>
    <property type="match status" value="1"/>
</dbReference>
<gene>
    <name evidence="2" type="ORF">EDC25_101134</name>
</gene>
<dbReference type="SUPFAM" id="SSF53335">
    <property type="entry name" value="S-adenosyl-L-methionine-dependent methyltransferases"/>
    <property type="match status" value="1"/>
</dbReference>
<protein>
    <submittedName>
        <fullName evidence="2">Phospholipid N-methyltransferase</fullName>
    </submittedName>
</protein>
<dbReference type="GO" id="GO:0008168">
    <property type="term" value="F:methyltransferase activity"/>
    <property type="evidence" value="ECO:0007669"/>
    <property type="project" value="UniProtKB-KW"/>
</dbReference>
<comment type="caution">
    <text evidence="2">The sequence shown here is derived from an EMBL/GenBank/DDBJ whole genome shotgun (WGS) entry which is preliminary data.</text>
</comment>
<dbReference type="InterPro" id="IPR041698">
    <property type="entry name" value="Methyltransf_25"/>
</dbReference>
<dbReference type="CDD" id="cd02440">
    <property type="entry name" value="AdoMet_MTases"/>
    <property type="match status" value="1"/>
</dbReference>
<dbReference type="Pfam" id="PF13649">
    <property type="entry name" value="Methyltransf_25"/>
    <property type="match status" value="1"/>
</dbReference>
<sequence length="189" mass="20705">MFFRQWLRRPLSIAAISPSSRFLARRIIEALPAGTRRVIELGPGTGAFTRAMLEHGIAGNDLLALEYNPELQSYLREQLPSIRVVLGDARDLPGNPEVRRFLDEGAVHAIVSGLGLLAMDRETQQAILAGAFELMGEDGAFVQFTYGPKVPVHPDVMAELGLQGERSGFTLRNLPPASVYVLRKRGKAA</sequence>
<dbReference type="InterPro" id="IPR029063">
    <property type="entry name" value="SAM-dependent_MTases_sf"/>
</dbReference>
<dbReference type="Proteomes" id="UP000294599">
    <property type="component" value="Unassembled WGS sequence"/>
</dbReference>
<evidence type="ECO:0000259" key="1">
    <source>
        <dbReference type="Pfam" id="PF13649"/>
    </source>
</evidence>
<proteinExistence type="predicted"/>
<evidence type="ECO:0000313" key="2">
    <source>
        <dbReference type="EMBL" id="TCT01276.1"/>
    </source>
</evidence>
<keyword evidence="3" id="KW-1185">Reference proteome</keyword>
<dbReference type="EMBL" id="SMAF01000001">
    <property type="protein sequence ID" value="TCT01276.1"/>
    <property type="molecule type" value="Genomic_DNA"/>
</dbReference>
<dbReference type="GO" id="GO:0032259">
    <property type="term" value="P:methylation"/>
    <property type="evidence" value="ECO:0007669"/>
    <property type="project" value="UniProtKB-KW"/>
</dbReference>
<accession>A0A4R3LNK4</accession>
<feature type="domain" description="Methyltransferase" evidence="1">
    <location>
        <begin position="38"/>
        <end position="139"/>
    </location>
</feature>
<evidence type="ECO:0000313" key="3">
    <source>
        <dbReference type="Proteomes" id="UP000294599"/>
    </source>
</evidence>
<name>A0A4R3LNK4_9GAMM</name>